<feature type="compositionally biased region" description="Basic and acidic residues" evidence="1">
    <location>
        <begin position="1"/>
        <end position="13"/>
    </location>
</feature>
<keyword evidence="3" id="KW-1185">Reference proteome</keyword>
<evidence type="ECO:0000313" key="2">
    <source>
        <dbReference type="EMBL" id="QWM89995.1"/>
    </source>
</evidence>
<dbReference type="KEGG" id="vg:75691089"/>
<proteinExistence type="predicted"/>
<feature type="compositionally biased region" description="Low complexity" evidence="1">
    <location>
        <begin position="314"/>
        <end position="330"/>
    </location>
</feature>
<accession>A0AAE7V2Y3</accession>
<gene>
    <name evidence="2" type="primary">gp_20540</name>
</gene>
<dbReference type="Proteomes" id="UP000827440">
    <property type="component" value="Segment"/>
</dbReference>
<protein>
    <submittedName>
        <fullName evidence="2">Uncharacterized protein</fullName>
    </submittedName>
</protein>
<feature type="region of interest" description="Disordered" evidence="1">
    <location>
        <begin position="314"/>
        <end position="339"/>
    </location>
</feature>
<evidence type="ECO:0000256" key="1">
    <source>
        <dbReference type="SAM" id="MobiDB-lite"/>
    </source>
</evidence>
<dbReference type="EMBL" id="MZ130484">
    <property type="protein sequence ID" value="QWM89995.1"/>
    <property type="molecule type" value="Genomic_DNA"/>
</dbReference>
<dbReference type="RefSeq" id="YP_010359567.1">
    <property type="nucleotide sequence ID" value="NC_062774.1"/>
</dbReference>
<sequence>MSTQKETVEEVKTGVEQAANAGTPKKRRRGISNDTRSTSRLKFSHKDVRVNGVFLGHLKVSTKWVTFGEEAKGSPSFIGKAVPQLVIEFSSTHTKESDKRYNTHTIFARESNADNIPGGAKYRFIENDFQMIKHVLDVIVLKGRELTEAEEDALELGYEDFDENGAYEPVETDEVIKAWAVLFENVVNMIETGGKDGKSALLDDKGQPRLFWAKMYRYYKQNGEWVPAAYGSSTEGDLVFPTYVKEGIFEEAFLDANKQVIPSKRVKLDEIRESIIPMENVTRKKPNMAGAPSIGNIPVGGGIIPGAPMMPGAPMAAPSAPSQFDGVFNGDGNGDDLPF</sequence>
<dbReference type="GeneID" id="75691089"/>
<reference evidence="2 3" key="1">
    <citation type="submission" date="2021-04" db="EMBL/GenBank/DDBJ databases">
        <authorList>
            <person name="Shkoporov A.N."/>
            <person name="Stockdale S.R."/>
            <person name="Guerin E."/>
            <person name="Ross R.P."/>
            <person name="Hill C."/>
        </authorList>
    </citation>
    <scope>NUCLEOTIDE SEQUENCE [LARGE SCALE GENOMIC DNA]</scope>
    <source>
        <strain evidence="3">cr54_1</strain>
    </source>
</reference>
<evidence type="ECO:0000313" key="3">
    <source>
        <dbReference type="Proteomes" id="UP000827440"/>
    </source>
</evidence>
<feature type="region of interest" description="Disordered" evidence="1">
    <location>
        <begin position="1"/>
        <end position="37"/>
    </location>
</feature>
<name>A0AAE7V2Y3_9CAUD</name>
<organism evidence="2 3">
    <name type="scientific">uncultured phage cr54_1</name>
    <dbReference type="NCBI Taxonomy" id="2986398"/>
    <lineage>
        <taxon>Viruses</taxon>
        <taxon>Duplodnaviria</taxon>
        <taxon>Heunggongvirae</taxon>
        <taxon>Uroviricota</taxon>
        <taxon>Caudoviricetes</taxon>
        <taxon>Crassvirales</taxon>
        <taxon>Intestiviridae</taxon>
        <taxon>Churivirinae</taxon>
        <taxon>Jahgtovirus</taxon>
        <taxon>Jahgtovirus intestinalis</taxon>
    </lineage>
</organism>